<evidence type="ECO:0000313" key="3">
    <source>
        <dbReference type="EMBL" id="VFT90926.1"/>
    </source>
</evidence>
<proteinExistence type="predicted"/>
<keyword evidence="4" id="KW-1185">Reference proteome</keyword>
<protein>
    <submittedName>
        <fullName evidence="3">Aste57867_14098 protein</fullName>
    </submittedName>
</protein>
<keyword evidence="1" id="KW-0812">Transmembrane</keyword>
<reference evidence="2" key="2">
    <citation type="submission" date="2019-06" db="EMBL/GenBank/DDBJ databases">
        <title>Genomics analysis of Aphanomyces spp. identifies a new class of oomycete effector associated with host adaptation.</title>
        <authorList>
            <person name="Gaulin E."/>
        </authorList>
    </citation>
    <scope>NUCLEOTIDE SEQUENCE</scope>
    <source>
        <strain evidence="2">CBS 578.67</strain>
    </source>
</reference>
<name>A0A485L0G2_9STRA</name>
<dbReference type="Proteomes" id="UP000332933">
    <property type="component" value="Unassembled WGS sequence"/>
</dbReference>
<evidence type="ECO:0000256" key="1">
    <source>
        <dbReference type="SAM" id="Phobius"/>
    </source>
</evidence>
<dbReference type="EMBL" id="VJMH01005519">
    <property type="protein sequence ID" value="KAF0695060.1"/>
    <property type="molecule type" value="Genomic_DNA"/>
</dbReference>
<feature type="transmembrane region" description="Helical" evidence="1">
    <location>
        <begin position="708"/>
        <end position="727"/>
    </location>
</feature>
<accession>A0A485L0G2</accession>
<keyword evidence="1" id="KW-1133">Transmembrane helix</keyword>
<evidence type="ECO:0000313" key="2">
    <source>
        <dbReference type="EMBL" id="KAF0695060.1"/>
    </source>
</evidence>
<dbReference type="PROSITE" id="PS51257">
    <property type="entry name" value="PROKAR_LIPOPROTEIN"/>
    <property type="match status" value="1"/>
</dbReference>
<dbReference type="OrthoDB" id="73567at2759"/>
<gene>
    <name evidence="3" type="primary">Aste57867_14098</name>
    <name evidence="2" type="ORF">As57867_014047</name>
    <name evidence="3" type="ORF">ASTE57867_14098</name>
</gene>
<dbReference type="EMBL" id="CAADRA010005540">
    <property type="protein sequence ID" value="VFT90926.1"/>
    <property type="molecule type" value="Genomic_DNA"/>
</dbReference>
<feature type="transmembrane region" description="Helical" evidence="1">
    <location>
        <begin position="637"/>
        <end position="660"/>
    </location>
</feature>
<feature type="transmembrane region" description="Helical" evidence="1">
    <location>
        <begin position="591"/>
        <end position="616"/>
    </location>
</feature>
<feature type="transmembrane region" description="Helical" evidence="1">
    <location>
        <begin position="680"/>
        <end position="701"/>
    </location>
</feature>
<feature type="transmembrane region" description="Helical" evidence="1">
    <location>
        <begin position="1496"/>
        <end position="1517"/>
    </location>
</feature>
<evidence type="ECO:0000313" key="4">
    <source>
        <dbReference type="Proteomes" id="UP000332933"/>
    </source>
</evidence>
<feature type="transmembrane region" description="Helical" evidence="1">
    <location>
        <begin position="1665"/>
        <end position="1687"/>
    </location>
</feature>
<sequence>MRVSPREAWPVGTPSTSHYATTALGCVYVCFSMASSIAYVNLLNPSFANDLWWINYTATGDQALVVDLYNAILATHSNSTSFDILAPQSTMMDITYSTTGTTTLVNPTYIRRLLLTELTSVDYAVVALRSLLPYTTMILPTLTCWVDLNHEFEMAHTARRQQRCTDHYRQNGAVYLETVLRNQVWADFSATWSDDGGPFMTTIQAWLETVPSGQQWLATTSIARDTTTVAQEVAYWRANHITSFTLQWHNIWQAGITESIAIENALGVTQAIALKSIPNVRATWTSSTMNWLLLNDFSDVSWLNRSLIRSATNSFAQPPALNLEDDYGLQDANGDYVAQVAAFRTTVGPFLAVDMLYIAVPVEVIALHDAYRVTLSKARNSNPSVDGAMAAIQSMDLTPVPPSWIVDPAILFYGGNPMCLNGEPMPYVQEAFNFYDGCASQQPLTTTVDATSGTFASLVLAKNLSIASTCDIQTLLPTTECVKYITTTTDFLDATLPSPEPATLSISTLNIRLMQFTLKDTNWTLVTQPVLGDSDAWAFYGWVMVYDWIVGKREVVSFQGDVSSLVLISAADSPQLFVSSATSVNSATRGIYYLVVYTSVVLVGVALACFFCLSLCRFRMHGVHLFWFNRVVSFTWVGRPLVFVRGITATLVLCTANMTLVSHPHHTGFQLTPRPWLDTLLLASEATWVSYAAVDFFTVLTHRVTRSYAPWSSFLAWVTLVLIEWLAPVTPTASLTRLCVSEDMFKSVACTCGSLQIGSFHRVLLLVAGQGAAMVGSIVVSCAVTSSSDEATRHSIGVADFYFAPRLASDDNVVWSLDKVSCLMAGQVPLHSDYMFDVKLWVLRRVTHKAGYDSSTRCPIHLATTLSTSLTPTALAVQSWKHVCRACLGIAYAVGAVVGCVSYIQVTTVNLSNDLFWATANVSGTLGFTASWWNRQLVLGVTQDIMAMNTDAVNLDGSFDNGDATNKVKGARNFGPMVQSTDLTSMEAVIAGLRKTDGCTVPWIFTQYCFVDFNQRWEMANSAARQERCQSMTANGAVFLDAILRNVDFEQFYTCWGPAFDIAFGTELQMTSVGQTWQVMISSAAKLAPQDEIAVWKSHQITHFVTQWQNFKQIGLHNSYSVRNAYGVSYPFTLQDQTSTFRLDLQTTYKMYWGLANDLLAVMAPNTTSLSGQSLIRSSPNFAFVNTSIESVLMTNGTLNAPLGSIFTLLETEALGPFGSVDMYFIPCPIEAKTAARHVIDALRTSLAHDSASQIAYMNLVYPPNNFFPVPKAWTDLGFRTVGGSLLCREITPSNPMAHGVFENFPGVPIAQGMLWLTSWDKLCSYISTTAMVSPTQEFLVAALILSKMTHASSEDIDDTCARGPSNNDLCCAFLNHTLAFVSTYMAGQLDGLTSVIEVATESIQSLNVSLVQFGQPYVYAPVQLYQLNVLDPTQVEFAYYAWLLLLDWVFGFREAVTFAGDNGSISILTEILYPSFTKVLMAELPTSLAFYLRNAVWYVTGVVIIVSSLALVYVILSRGVIEIWNAFELQRVGAIVWIGRPLLLVRSLTAVALLSTCSLQLVCNGYVSNFAVERDPWYKILLAANEVTWMVAIINDIAVVMTQEYTGYFATVNSILVWLVTVTLGCASPIAHSATINKQCQFAHVDFYVVCTSGYVIIGHVSRLFTIIGVVLGTNVFCYAVTRLVVRHPLPNQTNSIFLYAGAQYLFETSDWIHDDFYSMDRMSAAINGILTIQTDHSMIGLDIKIWRIFRIKLPGP</sequence>
<organism evidence="3 4">
    <name type="scientific">Aphanomyces stellatus</name>
    <dbReference type="NCBI Taxonomy" id="120398"/>
    <lineage>
        <taxon>Eukaryota</taxon>
        <taxon>Sar</taxon>
        <taxon>Stramenopiles</taxon>
        <taxon>Oomycota</taxon>
        <taxon>Saprolegniomycetes</taxon>
        <taxon>Saprolegniales</taxon>
        <taxon>Verrucalvaceae</taxon>
        <taxon>Aphanomyces</taxon>
    </lineage>
</organism>
<feature type="transmembrane region" description="Helical" evidence="1">
    <location>
        <begin position="1608"/>
        <end position="1631"/>
    </location>
</feature>
<reference evidence="3 4" key="1">
    <citation type="submission" date="2019-03" db="EMBL/GenBank/DDBJ databases">
        <authorList>
            <person name="Gaulin E."/>
            <person name="Dumas B."/>
        </authorList>
    </citation>
    <scope>NUCLEOTIDE SEQUENCE [LARGE SCALE GENOMIC DNA]</scope>
    <source>
        <strain evidence="3">CBS 568.67</strain>
    </source>
</reference>
<keyword evidence="1" id="KW-0472">Membrane</keyword>